<proteinExistence type="predicted"/>
<feature type="chain" id="PRO_5011743640" description="Outer membrane protein assembly factor BamA" evidence="1">
    <location>
        <begin position="18"/>
        <end position="744"/>
    </location>
</feature>
<protein>
    <recommendedName>
        <fullName evidence="4">Outer membrane protein assembly factor BamA</fullName>
    </recommendedName>
</protein>
<dbReference type="AlphaFoldDB" id="A0A1H9BJW5"/>
<name>A0A1H9BJW5_9FLAO</name>
<dbReference type="Proteomes" id="UP000198648">
    <property type="component" value="Unassembled WGS sequence"/>
</dbReference>
<evidence type="ECO:0000313" key="3">
    <source>
        <dbReference type="Proteomes" id="UP000198648"/>
    </source>
</evidence>
<keyword evidence="3" id="KW-1185">Reference proteome</keyword>
<dbReference type="RefSeq" id="WP_143065618.1">
    <property type="nucleotide sequence ID" value="NZ_FOEI01000003.1"/>
</dbReference>
<evidence type="ECO:0000313" key="2">
    <source>
        <dbReference type="EMBL" id="SEP88568.1"/>
    </source>
</evidence>
<evidence type="ECO:0008006" key="4">
    <source>
        <dbReference type="Google" id="ProtNLM"/>
    </source>
</evidence>
<evidence type="ECO:0000256" key="1">
    <source>
        <dbReference type="SAM" id="SignalP"/>
    </source>
</evidence>
<dbReference type="STRING" id="1299341.SAMN05444005_10329"/>
<reference evidence="2 3" key="1">
    <citation type="submission" date="2016-10" db="EMBL/GenBank/DDBJ databases">
        <authorList>
            <person name="de Groot N.N."/>
        </authorList>
    </citation>
    <scope>NUCLEOTIDE SEQUENCE [LARGE SCALE GENOMIC DNA]</scope>
    <source>
        <strain evidence="2 3">DSM 27078</strain>
    </source>
</reference>
<feature type="signal peptide" evidence="1">
    <location>
        <begin position="1"/>
        <end position="17"/>
    </location>
</feature>
<sequence length="744" mass="86096">MRILFWVLFMCSFGALAQKNTIKQDENTQKLLSNIIRIQNNNNLKALDFSYSFYEKAIISAHPDSISSSIDTLFKNKKKTKFVIDSSSYKFKKLITKQHIYQTEKVSTISVLKGKKKENIIGLKMAGLKQPVYELLGQEFMPFDLSKKQLKILQFTFQNPFTAEGSKKYKFEIVDTIQTKKGKEIVLQFESKKNIFKNKITGSVTVHLQSFSITKSNFYINSIINVKTETIFGWFNNGKSWFPVSQSLWITKGKGKHNIDFLGETIQFENMTNGSSRKKFDYSSDIFVKINRNYSDYNFSEKQKKQHYQIQIDKSATKANPVFFNAIANDSIDFRSQHTYQTLDSLVTATKIEKKIYFGKKLINGQIPFGFLDVRARDIFKYNNYEGFRLGLGLSTNNRLSPYFKIFGYGAYGTKDGVFKSQFGSSFRVSKNTDTWITGSFTDDITEFADLSLLADNKRFKLYDPRPFNISTFYNHQSYEFTFESKFISKVETIFNINRSRINPLFNYEFVTPKTTYDIYSLTLATLSLEWSPKSKFLQAPEEILEVEKGFPKVTLQIAQAIPDLMSDNIEFTKIDTRINFEKKHLSGRKTTFLLQAGISLGNAPLSHLYSVSPNNLDKEAILRRITFANKTSFETMYFNEFYSDRYSLFQIKHHFNKWMISKSIKPTLVLGTKLAFGNLSNPENHQGIVFKTMEKGFYESGFELQNIFKGFGLSTYYRYGPYQLPKFDQNLAIKLSFTLNLGI</sequence>
<keyword evidence="1" id="KW-0732">Signal</keyword>
<dbReference type="EMBL" id="FOEI01000003">
    <property type="protein sequence ID" value="SEP88568.1"/>
    <property type="molecule type" value="Genomic_DNA"/>
</dbReference>
<organism evidence="2 3">
    <name type="scientific">Flavobacterium urocaniciphilum</name>
    <dbReference type="NCBI Taxonomy" id="1299341"/>
    <lineage>
        <taxon>Bacteria</taxon>
        <taxon>Pseudomonadati</taxon>
        <taxon>Bacteroidota</taxon>
        <taxon>Flavobacteriia</taxon>
        <taxon>Flavobacteriales</taxon>
        <taxon>Flavobacteriaceae</taxon>
        <taxon>Flavobacterium</taxon>
    </lineage>
</organism>
<dbReference type="OrthoDB" id="604691at2"/>
<gene>
    <name evidence="2" type="ORF">SAMN05444005_10329</name>
</gene>
<accession>A0A1H9BJW5</accession>